<dbReference type="PANTHER" id="PTHR34819:SF4">
    <property type="entry name" value="LARGE CYSTEINE-RICH PERIPLASMIC PROTEIN OMCB"/>
    <property type="match status" value="1"/>
</dbReference>
<feature type="domain" description="DUF7507" evidence="3">
    <location>
        <begin position="155"/>
        <end position="253"/>
    </location>
</feature>
<feature type="domain" description="DUF7507" evidence="3">
    <location>
        <begin position="629"/>
        <end position="725"/>
    </location>
</feature>
<keyword evidence="2" id="KW-1133">Transmembrane helix</keyword>
<feature type="transmembrane region" description="Helical" evidence="2">
    <location>
        <begin position="890"/>
        <end position="912"/>
    </location>
</feature>
<dbReference type="Proteomes" id="UP000503441">
    <property type="component" value="Chromosome"/>
</dbReference>
<reference evidence="4 5" key="1">
    <citation type="submission" date="2020-03" db="EMBL/GenBank/DDBJ databases">
        <title>Leucobacter sp. nov., isolated from beetles.</title>
        <authorList>
            <person name="Hyun D.-W."/>
            <person name="Bae J.-W."/>
        </authorList>
    </citation>
    <scope>NUCLEOTIDE SEQUENCE [LARGE SCALE GENOMIC DNA]</scope>
    <source>
        <strain evidence="4 5">HDW9A</strain>
    </source>
</reference>
<evidence type="ECO:0000313" key="5">
    <source>
        <dbReference type="Proteomes" id="UP000503441"/>
    </source>
</evidence>
<name>A0ABX6JYF4_9MICO</name>
<feature type="domain" description="DUF7507" evidence="3">
    <location>
        <begin position="393"/>
        <end position="490"/>
    </location>
</feature>
<feature type="compositionally biased region" description="Polar residues" evidence="1">
    <location>
        <begin position="850"/>
        <end position="861"/>
    </location>
</feature>
<evidence type="ECO:0000256" key="2">
    <source>
        <dbReference type="SAM" id="Phobius"/>
    </source>
</evidence>
<feature type="domain" description="DUF7507" evidence="3">
    <location>
        <begin position="509"/>
        <end position="607"/>
    </location>
</feature>
<dbReference type="Pfam" id="PF24346">
    <property type="entry name" value="DUF7507"/>
    <property type="match status" value="7"/>
</dbReference>
<feature type="domain" description="DUF7507" evidence="3">
    <location>
        <begin position="39"/>
        <end position="142"/>
    </location>
</feature>
<feature type="domain" description="DUF7507" evidence="3">
    <location>
        <begin position="275"/>
        <end position="371"/>
    </location>
</feature>
<proteinExistence type="predicted"/>
<organism evidence="4 5">
    <name type="scientific">Leucobacter coleopterorum</name>
    <dbReference type="NCBI Taxonomy" id="2714933"/>
    <lineage>
        <taxon>Bacteria</taxon>
        <taxon>Bacillati</taxon>
        <taxon>Actinomycetota</taxon>
        <taxon>Actinomycetes</taxon>
        <taxon>Micrococcales</taxon>
        <taxon>Microbacteriaceae</taxon>
        <taxon>Leucobacter</taxon>
    </lineage>
</organism>
<evidence type="ECO:0000259" key="3">
    <source>
        <dbReference type="Pfam" id="PF24346"/>
    </source>
</evidence>
<feature type="domain" description="DUF7507" evidence="3">
    <location>
        <begin position="747"/>
        <end position="844"/>
    </location>
</feature>
<accession>A0ABX6JYF4</accession>
<protein>
    <recommendedName>
        <fullName evidence="3">DUF7507 domain-containing protein</fullName>
    </recommendedName>
</protein>
<dbReference type="NCBIfam" id="TIGR01451">
    <property type="entry name" value="B_ant_repeat"/>
    <property type="match status" value="6"/>
</dbReference>
<gene>
    <name evidence="4" type="ORF">G7066_02350</name>
</gene>
<dbReference type="EMBL" id="CP049933">
    <property type="protein sequence ID" value="QIM17820.1"/>
    <property type="molecule type" value="Genomic_DNA"/>
</dbReference>
<feature type="region of interest" description="Disordered" evidence="1">
    <location>
        <begin position="841"/>
        <end position="880"/>
    </location>
</feature>
<keyword evidence="2" id="KW-0472">Membrane</keyword>
<evidence type="ECO:0000313" key="4">
    <source>
        <dbReference type="EMBL" id="QIM17820.1"/>
    </source>
</evidence>
<sequence length="920" mass="90734">MTDEAPPTYKFGFSASTGALYDTHLIRNVSIETLDQLGAISLVKQLDNTTPQPASYTVGDTVPYQFVVTNTDAETVTNVVVSDPLISNVSCPSTTLSPAGGPGSSMVCTGSLVVTSGQAANPSLVNTATVNALSSVGVPLSDESSFTVDLDPPVPGLSLEKSGSLNDANSNGLADVGETIAYSFVLTNTGNVTLTGVGVDDPKAGAVTCPTTTLAPGENVTCTADSPYTVTEGDVLAGGVVNTATGRATPPTGVDPIVPPEDTVTTPTVSAVGGLSLEKSGSLNDANSNGLADVGETIAYSFVLTNTGNVTLTGVGVDDPKAGAVTCPTTTLAPGENVTCTADSPYTVTEGDVLAGGVVNTATGRATPPTGVDPIVPPEDTVTTPTVSAVGGLSLEKSGSLNDANSNGLADVGETIAYSFVLTNTGNVTLTGVGVDDPKAGAVTCPTTTLAPGENVTCTADSPYTVTEGDVLAGGVFNTATGNGTTPAGVEPIVPPIDTIVTPASVPGPSLALQKVGSLGDTNGNGLADAGETVVYSFLMVNNGNVTLTGVGVDDPKAGAVTCPTTTLAPGENVTCTADSPYTVTEGDIIAGGVVNTATGNATTPQGVDPIVPPEDTVTTPTPAVASGLSISKAATLNDTNGNGVADVGETIAYSFVLTNTGNVTLTGVGVDDPKAGAVTCPTTTLAPGENVTCTADSPYTVTEGDVLAGGVVNTATGRATPPTGVDPIVPPEDTVTTPTVSAVGGLSLEKSGSLNDANSNGLADVGETIAYSFVLTNTGNVTLTGVGVDDPKAGAVTCPTTTLAPGENVTCTADSPYTVTEGDVLAGGVVNTATGRAKTPEGVEPIVSPSDTVTTATAPASTKVPPTLPEKPVSGTQTAGTLSLTGSNMIGVGAVGILSLVLGTLMVIRVVQRKHSSRA</sequence>
<dbReference type="InterPro" id="IPR051172">
    <property type="entry name" value="Chlamydia_OmcB"/>
</dbReference>
<keyword evidence="2" id="KW-0812">Transmembrane</keyword>
<dbReference type="InterPro" id="IPR047589">
    <property type="entry name" value="DUF11_rpt"/>
</dbReference>
<evidence type="ECO:0000256" key="1">
    <source>
        <dbReference type="SAM" id="MobiDB-lite"/>
    </source>
</evidence>
<dbReference type="InterPro" id="IPR055354">
    <property type="entry name" value="DUF7507"/>
</dbReference>
<keyword evidence="5" id="KW-1185">Reference proteome</keyword>
<dbReference type="PANTHER" id="PTHR34819">
    <property type="entry name" value="LARGE CYSTEINE-RICH PERIPLASMIC PROTEIN OMCB"/>
    <property type="match status" value="1"/>
</dbReference>